<feature type="compositionally biased region" description="Basic and acidic residues" evidence="1">
    <location>
        <begin position="167"/>
        <end position="182"/>
    </location>
</feature>
<dbReference type="RefSeq" id="WP_184338617.1">
    <property type="nucleotide sequence ID" value="NZ_JACHIG010000002.1"/>
</dbReference>
<feature type="region of interest" description="Disordered" evidence="1">
    <location>
        <begin position="34"/>
        <end position="70"/>
    </location>
</feature>
<proteinExistence type="predicted"/>
<feature type="region of interest" description="Disordered" evidence="1">
    <location>
        <begin position="167"/>
        <end position="239"/>
    </location>
</feature>
<dbReference type="Proteomes" id="UP000590740">
    <property type="component" value="Unassembled WGS sequence"/>
</dbReference>
<gene>
    <name evidence="3" type="ORF">HNQ65_001249</name>
</gene>
<feature type="compositionally biased region" description="Low complexity" evidence="1">
    <location>
        <begin position="183"/>
        <end position="197"/>
    </location>
</feature>
<protein>
    <submittedName>
        <fullName evidence="3">Uncharacterized protein</fullName>
    </submittedName>
</protein>
<evidence type="ECO:0000256" key="2">
    <source>
        <dbReference type="SAM" id="SignalP"/>
    </source>
</evidence>
<feature type="compositionally biased region" description="Pro residues" evidence="1">
    <location>
        <begin position="51"/>
        <end position="68"/>
    </location>
</feature>
<evidence type="ECO:0000313" key="4">
    <source>
        <dbReference type="Proteomes" id="UP000590740"/>
    </source>
</evidence>
<dbReference type="AlphaFoldDB" id="A0A7W7Y8P1"/>
<feature type="compositionally biased region" description="Basic and acidic residues" evidence="1">
    <location>
        <begin position="198"/>
        <end position="239"/>
    </location>
</feature>
<evidence type="ECO:0000313" key="3">
    <source>
        <dbReference type="EMBL" id="MBB5031681.1"/>
    </source>
</evidence>
<accession>A0A7W7Y8P1</accession>
<dbReference type="EMBL" id="JACHIG010000002">
    <property type="protein sequence ID" value="MBB5031681.1"/>
    <property type="molecule type" value="Genomic_DNA"/>
</dbReference>
<reference evidence="3 4" key="1">
    <citation type="submission" date="2020-08" db="EMBL/GenBank/DDBJ databases">
        <title>Genomic Encyclopedia of Type Strains, Phase IV (KMG-IV): sequencing the most valuable type-strain genomes for metagenomic binning, comparative biology and taxonomic classification.</title>
        <authorList>
            <person name="Goeker M."/>
        </authorList>
    </citation>
    <scope>NUCLEOTIDE SEQUENCE [LARGE SCALE GENOMIC DNA]</scope>
    <source>
        <strain evidence="3 4">DSM 12252</strain>
    </source>
</reference>
<keyword evidence="2" id="KW-0732">Signal</keyword>
<keyword evidence="4" id="KW-1185">Reference proteome</keyword>
<name>A0A7W7Y8P1_9BACT</name>
<evidence type="ECO:0000256" key="1">
    <source>
        <dbReference type="SAM" id="MobiDB-lite"/>
    </source>
</evidence>
<organism evidence="3 4">
    <name type="scientific">Prosthecobacter vanneervenii</name>
    <dbReference type="NCBI Taxonomy" id="48466"/>
    <lineage>
        <taxon>Bacteria</taxon>
        <taxon>Pseudomonadati</taxon>
        <taxon>Verrucomicrobiota</taxon>
        <taxon>Verrucomicrobiia</taxon>
        <taxon>Verrucomicrobiales</taxon>
        <taxon>Verrucomicrobiaceae</taxon>
        <taxon>Prosthecobacter</taxon>
    </lineage>
</organism>
<sequence length="257" mass="27850">MKASLAVMFLLSAALSVHAQTIVPAAPAEAPLTTSDLLPLPGDELLAPEPASAPTPTAPPTPADPDLPQPFDATTLGPVIQNSPFTRIVSISDSLVLTGMAYVNGKPVVTIFDKNEKQSLVVSEEPNLKGWKLMEATPTTNIERAQAKIAIGGETFSIRHSVLDKNDLTKGKSDKGGDKGPRSDSSSSDRYNRGSRGPSEEDRKKYESLSDKAKEKFRDAMREKFSDEKFRNAPEEDRRNAIRAMFDKIQKEDGGAK</sequence>
<comment type="caution">
    <text evidence="3">The sequence shown here is derived from an EMBL/GenBank/DDBJ whole genome shotgun (WGS) entry which is preliminary data.</text>
</comment>
<feature type="signal peptide" evidence="2">
    <location>
        <begin position="1"/>
        <end position="19"/>
    </location>
</feature>
<feature type="chain" id="PRO_5030562250" evidence="2">
    <location>
        <begin position="20"/>
        <end position="257"/>
    </location>
</feature>